<dbReference type="HOGENOM" id="CLU_181290_0_0_9"/>
<dbReference type="KEGG" id="aac:Aaci_0530"/>
<dbReference type="EMBL" id="CP001727">
    <property type="protein sequence ID" value="ACV58541.1"/>
    <property type="molecule type" value="Genomic_DNA"/>
</dbReference>
<name>C8WSS6_ALIAD</name>
<dbReference type="EMBL" id="CP001727">
    <property type="protein sequence ID" value="ACV57582.1"/>
    <property type="molecule type" value="Genomic_DNA"/>
</dbReference>
<dbReference type="RefSeq" id="WP_012809947.1">
    <property type="nucleotide sequence ID" value="NC_013205.1"/>
</dbReference>
<sequence>MKAEFEERLKNFLGGYWHQDVASTESGLQEVFMEHSPEEIRELIEIIQGFLDEPGDLDYKRSFIDYWADGVVFEDPIEWLRDILKKMSEYINLE</sequence>
<feature type="domain" description="CdiI immunity protein" evidence="1">
    <location>
        <begin position="8"/>
        <end position="85"/>
    </location>
</feature>
<reference evidence="4" key="1">
    <citation type="submission" date="2009-09" db="EMBL/GenBank/DDBJ databases">
        <title>The complete chromosome of Alicyclobacillus acidocaldarius subsp. acidocaldarius DSM 446.</title>
        <authorList>
            <consortium name="US DOE Joint Genome Institute (JGI-PGF)"/>
            <person name="Lucas S."/>
            <person name="Copeland A."/>
            <person name="Lapidus A."/>
            <person name="Glavina del Rio T."/>
            <person name="Dalin E."/>
            <person name="Tice H."/>
            <person name="Bruce D."/>
            <person name="Goodwin L."/>
            <person name="Pitluck S."/>
            <person name="Kyrpides N."/>
            <person name="Mavromatis K."/>
            <person name="Ivanova N."/>
            <person name="Ovchinnikova G."/>
            <person name="Chertkov O."/>
            <person name="Sims D."/>
            <person name="Brettin T."/>
            <person name="Detter J.C."/>
            <person name="Han C."/>
            <person name="Larimer F."/>
            <person name="Land M."/>
            <person name="Hauser L."/>
            <person name="Markowitz V."/>
            <person name="Cheng J.-F."/>
            <person name="Hugenholtz P."/>
            <person name="Woyke T."/>
            <person name="Wu D."/>
            <person name="Pukall R."/>
            <person name="Klenk H.-P."/>
            <person name="Eisen J.A."/>
        </authorList>
    </citation>
    <scope>NUCLEOTIDE SEQUENCE [LARGE SCALE GENOMIC DNA]</scope>
    <source>
        <strain evidence="4">ATCC 27009 / DSM 446 / BCRC 14685 / JCM 5260 / KCTC 1825 / NBRC 15652 / NCIMB 11725 / NRRL B-14509 / 104-IA</strain>
    </source>
</reference>
<evidence type="ECO:0000313" key="2">
    <source>
        <dbReference type="EMBL" id="ACV57582.1"/>
    </source>
</evidence>
<protein>
    <recommendedName>
        <fullName evidence="1">CdiI immunity protein domain-containing protein</fullName>
    </recommendedName>
</protein>
<organism evidence="2 4">
    <name type="scientific">Alicyclobacillus acidocaldarius subsp. acidocaldarius (strain ATCC 27009 / DSM 446 / BCRC 14685 / JCM 5260 / KCTC 1825 / NBRC 15652 / NCIMB 11725 / NRRL B-14509 / 104-IA)</name>
    <name type="common">Bacillus acidocaldarius</name>
    <dbReference type="NCBI Taxonomy" id="521098"/>
    <lineage>
        <taxon>Bacteria</taxon>
        <taxon>Bacillati</taxon>
        <taxon>Bacillota</taxon>
        <taxon>Bacilli</taxon>
        <taxon>Bacillales</taxon>
        <taxon>Alicyclobacillaceae</taxon>
        <taxon>Alicyclobacillus</taxon>
    </lineage>
</organism>
<keyword evidence="4" id="KW-1185">Reference proteome</keyword>
<accession>C8WSS6</accession>
<dbReference type="Pfam" id="PF18593">
    <property type="entry name" value="CdiI_2"/>
    <property type="match status" value="1"/>
</dbReference>
<dbReference type="AlphaFoldDB" id="C8WSS6"/>
<gene>
    <name evidence="2" type="ordered locus">Aaci_0530</name>
    <name evidence="3" type="ordered locus">Aaci_1521</name>
</gene>
<evidence type="ECO:0000259" key="1">
    <source>
        <dbReference type="Pfam" id="PF18593"/>
    </source>
</evidence>
<dbReference type="STRING" id="521098.Aaci_0530"/>
<dbReference type="KEGG" id="aac:Aaci_1521"/>
<evidence type="ECO:0000313" key="3">
    <source>
        <dbReference type="EMBL" id="ACV58541.1"/>
    </source>
</evidence>
<dbReference type="InterPro" id="IPR041129">
    <property type="entry name" value="CdiI_2"/>
</dbReference>
<reference evidence="2 4" key="2">
    <citation type="journal article" date="2010" name="Stand. Genomic Sci.">
        <title>Complete genome sequence of Alicyclobacillus acidocaldarius type strain (104-IA).</title>
        <authorList>
            <person name="Mavromatis K."/>
            <person name="Sikorski J."/>
            <person name="Lapidus A."/>
            <person name="Glavina Del Rio T."/>
            <person name="Copeland A."/>
            <person name="Tice H."/>
            <person name="Cheng J.F."/>
            <person name="Lucas S."/>
            <person name="Chen F."/>
            <person name="Nolan M."/>
            <person name="Bruce D."/>
            <person name="Goodwin L."/>
            <person name="Pitluck S."/>
            <person name="Ivanova N."/>
            <person name="Ovchinnikova G."/>
            <person name="Pati A."/>
            <person name="Chen A."/>
            <person name="Palaniappan K."/>
            <person name="Land M."/>
            <person name="Hauser L."/>
            <person name="Chang Y.J."/>
            <person name="Jeffries C.D."/>
            <person name="Chain P."/>
            <person name="Meincke L."/>
            <person name="Sims D."/>
            <person name="Chertkov O."/>
            <person name="Han C."/>
            <person name="Brettin T."/>
            <person name="Detter J.C."/>
            <person name="Wahrenburg C."/>
            <person name="Rohde M."/>
            <person name="Pukall R."/>
            <person name="Goker M."/>
            <person name="Bristow J."/>
            <person name="Eisen J.A."/>
            <person name="Markowitz V."/>
            <person name="Hugenholtz P."/>
            <person name="Klenk H.P."/>
            <person name="Kyrpides N.C."/>
        </authorList>
    </citation>
    <scope>NUCLEOTIDE SEQUENCE [LARGE SCALE GENOMIC DNA]</scope>
    <source>
        <strain evidence="4">ATCC 27009 / DSM 446 / BCRC 14685 / JCM 5260 / KCTC 1825 / NBRC 15652 / NCIMB 11725 / NRRL B-14509 / 104-IA</strain>
        <strain evidence="2">DSM 446</strain>
    </source>
</reference>
<dbReference type="Proteomes" id="UP000001917">
    <property type="component" value="Chromosome"/>
</dbReference>
<evidence type="ECO:0000313" key="4">
    <source>
        <dbReference type="Proteomes" id="UP000001917"/>
    </source>
</evidence>
<proteinExistence type="predicted"/>